<dbReference type="EMBL" id="AHMT02000052">
    <property type="protein sequence ID" value="EQA61004.1"/>
    <property type="molecule type" value="Genomic_DNA"/>
</dbReference>
<proteinExistence type="predicted"/>
<keyword evidence="2" id="KW-1185">Reference proteome</keyword>
<name>V6I5S5_9LEPT</name>
<sequence length="51" mass="5857">MLVQEALCLSFPAFGWWGEENNSISLSFSTSLRAAHDEVVRWLFRSLRVAK</sequence>
<evidence type="ECO:0000313" key="2">
    <source>
        <dbReference type="Proteomes" id="UP000018747"/>
    </source>
</evidence>
<comment type="caution">
    <text evidence="1">The sequence shown here is derived from an EMBL/GenBank/DDBJ whole genome shotgun (WGS) entry which is preliminary data.</text>
</comment>
<dbReference type="Proteomes" id="UP000018747">
    <property type="component" value="Unassembled WGS sequence"/>
</dbReference>
<reference evidence="1" key="1">
    <citation type="submission" date="2013-05" db="EMBL/GenBank/DDBJ databases">
        <authorList>
            <person name="Harkins D.M."/>
            <person name="Durkin A.S."/>
            <person name="Brinkac L.M."/>
            <person name="Haft D.H."/>
            <person name="Selengut J.D."/>
            <person name="Sanka R."/>
            <person name="DePew J."/>
            <person name="Purushe J."/>
            <person name="Hartskeerl R.A."/>
            <person name="Ahmed A."/>
            <person name="van der Linden H."/>
            <person name="Goris M.G.A."/>
            <person name="Vinetz J.M."/>
            <person name="Sutton G.G."/>
            <person name="Nierman W.C."/>
            <person name="Fouts D.E."/>
        </authorList>
    </citation>
    <scope>NUCLEOTIDE SEQUENCE [LARGE SCALE GENOMIC DNA]</scope>
    <source>
        <strain evidence="1">L 60</strain>
    </source>
</reference>
<accession>V6I5S5</accession>
<organism evidence="1 2">
    <name type="scientific">Leptospira alexanderi serovar Manhao 3 str. L 60</name>
    <dbReference type="NCBI Taxonomy" id="1049759"/>
    <lineage>
        <taxon>Bacteria</taxon>
        <taxon>Pseudomonadati</taxon>
        <taxon>Spirochaetota</taxon>
        <taxon>Spirochaetia</taxon>
        <taxon>Leptospirales</taxon>
        <taxon>Leptospiraceae</taxon>
        <taxon>Leptospira</taxon>
    </lineage>
</organism>
<protein>
    <submittedName>
        <fullName evidence="1">Uncharacterized protein</fullName>
    </submittedName>
</protein>
<dbReference type="AlphaFoldDB" id="V6I5S5"/>
<evidence type="ECO:0000313" key="1">
    <source>
        <dbReference type="EMBL" id="EQA61004.1"/>
    </source>
</evidence>
<gene>
    <name evidence="1" type="ORF">LEP1GSC062_1487</name>
</gene>